<gene>
    <name evidence="1" type="ORF">N475_23820</name>
</gene>
<sequence length="37" mass="4384">MQTTRGKQTQGEELPKVHIDWFVKPVTRFIKIETDLL</sequence>
<proteinExistence type="predicted"/>
<keyword evidence="2" id="KW-1185">Reference proteome</keyword>
<organism evidence="1 2">
    <name type="scientific">Pseudoalteromonas luteoviolacea DSM 6061</name>
    <dbReference type="NCBI Taxonomy" id="1365250"/>
    <lineage>
        <taxon>Bacteria</taxon>
        <taxon>Pseudomonadati</taxon>
        <taxon>Pseudomonadota</taxon>
        <taxon>Gammaproteobacteria</taxon>
        <taxon>Alteromonadales</taxon>
        <taxon>Pseudoalteromonadaceae</taxon>
        <taxon>Pseudoalteromonas</taxon>
    </lineage>
</organism>
<protein>
    <submittedName>
        <fullName evidence="1">Uncharacterized protein</fullName>
    </submittedName>
</protein>
<dbReference type="Proteomes" id="UP000076643">
    <property type="component" value="Unassembled WGS sequence"/>
</dbReference>
<dbReference type="PATRIC" id="fig|1365250.3.peg.4721"/>
<reference evidence="1 2" key="1">
    <citation type="submission" date="2013-07" db="EMBL/GenBank/DDBJ databases">
        <title>Comparative Genomic and Metabolomic Analysis of Twelve Strains of Pseudoalteromonas luteoviolacea.</title>
        <authorList>
            <person name="Vynne N.G."/>
            <person name="Mansson M."/>
            <person name="Gram L."/>
        </authorList>
    </citation>
    <scope>NUCLEOTIDE SEQUENCE [LARGE SCALE GENOMIC DNA]</scope>
    <source>
        <strain evidence="1 2">DSM 6061</strain>
    </source>
</reference>
<accession>A0A166UVB2</accession>
<evidence type="ECO:0000313" key="2">
    <source>
        <dbReference type="Proteomes" id="UP000076643"/>
    </source>
</evidence>
<dbReference type="AlphaFoldDB" id="A0A166UVB2"/>
<name>A0A166UVB2_9GAMM</name>
<comment type="caution">
    <text evidence="1">The sequence shown here is derived from an EMBL/GenBank/DDBJ whole genome shotgun (WGS) entry which is preliminary data.</text>
</comment>
<dbReference type="EMBL" id="AUYB01000144">
    <property type="protein sequence ID" value="KZN30850.1"/>
    <property type="molecule type" value="Genomic_DNA"/>
</dbReference>
<evidence type="ECO:0000313" key="1">
    <source>
        <dbReference type="EMBL" id="KZN30850.1"/>
    </source>
</evidence>